<dbReference type="GO" id="GO:0010629">
    <property type="term" value="P:negative regulation of gene expression"/>
    <property type="evidence" value="ECO:0007669"/>
    <property type="project" value="EnsemblPlants"/>
</dbReference>
<name>A0A0J8BBY9_BETVV</name>
<dbReference type="GO" id="GO:1990837">
    <property type="term" value="F:sequence-specific double-stranded DNA binding"/>
    <property type="evidence" value="ECO:0007669"/>
    <property type="project" value="EnsemblPlants"/>
</dbReference>
<dbReference type="GO" id="GO:0045931">
    <property type="term" value="P:positive regulation of mitotic cell cycle"/>
    <property type="evidence" value="ECO:0007669"/>
    <property type="project" value="EnsemblPlants"/>
</dbReference>
<evidence type="ECO:0000256" key="2">
    <source>
        <dbReference type="ARBA" id="ARBA00023117"/>
    </source>
</evidence>
<evidence type="ECO:0000256" key="6">
    <source>
        <dbReference type="SAM" id="MobiDB-lite"/>
    </source>
</evidence>
<dbReference type="OrthoDB" id="21449at2759"/>
<evidence type="ECO:0000256" key="1">
    <source>
        <dbReference type="ARBA" id="ARBA00023015"/>
    </source>
</evidence>
<evidence type="ECO:0000256" key="4">
    <source>
        <dbReference type="PROSITE-ProRule" id="PRU00035"/>
    </source>
</evidence>
<dbReference type="Gene3D" id="1.20.920.10">
    <property type="entry name" value="Bromodomain-like"/>
    <property type="match status" value="1"/>
</dbReference>
<dbReference type="InterPro" id="IPR037377">
    <property type="entry name" value="GTE_bromo"/>
</dbReference>
<dbReference type="OMA" id="MVTHMSA"/>
<evidence type="ECO:0000256" key="3">
    <source>
        <dbReference type="ARBA" id="ARBA00023163"/>
    </source>
</evidence>
<evidence type="ECO:0000259" key="8">
    <source>
        <dbReference type="PROSITE" id="PS51525"/>
    </source>
</evidence>
<feature type="compositionally biased region" description="Low complexity" evidence="6">
    <location>
        <begin position="561"/>
        <end position="587"/>
    </location>
</feature>
<feature type="domain" description="Bromo" evidence="7">
    <location>
        <begin position="263"/>
        <end position="335"/>
    </location>
</feature>
<gene>
    <name evidence="9" type="ORF">BVRB_4g092650</name>
</gene>
<dbReference type="PANTHER" id="PTHR45926">
    <property type="entry name" value="OSJNBA0053K19.4 PROTEIN"/>
    <property type="match status" value="1"/>
</dbReference>
<dbReference type="InterPro" id="IPR027353">
    <property type="entry name" value="NET_dom"/>
</dbReference>
<keyword evidence="1" id="KW-0805">Transcription regulation</keyword>
<feature type="region of interest" description="Disordered" evidence="6">
    <location>
        <begin position="1"/>
        <end position="21"/>
    </location>
</feature>
<evidence type="ECO:0000313" key="10">
    <source>
        <dbReference type="Proteomes" id="UP000035740"/>
    </source>
</evidence>
<dbReference type="eggNOG" id="KOG1474">
    <property type="taxonomic scope" value="Eukaryota"/>
</dbReference>
<keyword evidence="3" id="KW-0804">Transcription</keyword>
<dbReference type="Pfam" id="PF00439">
    <property type="entry name" value="Bromodomain"/>
    <property type="match status" value="1"/>
</dbReference>
<dbReference type="Pfam" id="PF17035">
    <property type="entry name" value="BET"/>
    <property type="match status" value="1"/>
</dbReference>
<feature type="coiled-coil region" evidence="5">
    <location>
        <begin position="109"/>
        <end position="140"/>
    </location>
</feature>
<evidence type="ECO:0000259" key="7">
    <source>
        <dbReference type="PROSITE" id="PS50014"/>
    </source>
</evidence>
<feature type="compositionally biased region" description="Polar residues" evidence="6">
    <location>
        <begin position="400"/>
        <end position="418"/>
    </location>
</feature>
<dbReference type="AlphaFoldDB" id="A0A0J8BBY9"/>
<keyword evidence="10" id="KW-1185">Reference proteome</keyword>
<dbReference type="GO" id="GO:0009294">
    <property type="term" value="P:DNA-mediated transformation"/>
    <property type="evidence" value="ECO:0007669"/>
    <property type="project" value="EnsemblPlants"/>
</dbReference>
<dbReference type="CDD" id="cd05506">
    <property type="entry name" value="Bromo_plant1"/>
    <property type="match status" value="1"/>
</dbReference>
<dbReference type="Gramene" id="KMS98426">
    <property type="protein sequence ID" value="KMS98426"/>
    <property type="gene ID" value="BVRB_4g092650"/>
</dbReference>
<dbReference type="InterPro" id="IPR036427">
    <property type="entry name" value="Bromodomain-like_sf"/>
</dbReference>
<dbReference type="InterPro" id="IPR038336">
    <property type="entry name" value="NET_sf"/>
</dbReference>
<accession>A0A0J8BBY9</accession>
<feature type="region of interest" description="Disordered" evidence="6">
    <location>
        <begin position="367"/>
        <end position="435"/>
    </location>
</feature>
<keyword evidence="5" id="KW-0175">Coiled coil</keyword>
<feature type="compositionally biased region" description="Basic and acidic residues" evidence="6">
    <location>
        <begin position="214"/>
        <end position="226"/>
    </location>
</feature>
<feature type="compositionally biased region" description="Gly residues" evidence="6">
    <location>
        <begin position="1"/>
        <end position="14"/>
    </location>
</feature>
<feature type="region of interest" description="Disordered" evidence="6">
    <location>
        <begin position="182"/>
        <end position="243"/>
    </location>
</feature>
<dbReference type="Gene3D" id="1.20.1270.220">
    <property type="match status" value="1"/>
</dbReference>
<dbReference type="KEGG" id="bvg:104907170"/>
<dbReference type="SMART" id="SM00297">
    <property type="entry name" value="BROMO"/>
    <property type="match status" value="1"/>
</dbReference>
<evidence type="ECO:0000256" key="5">
    <source>
        <dbReference type="SAM" id="Coils"/>
    </source>
</evidence>
<reference evidence="9 10" key="1">
    <citation type="journal article" date="2014" name="Nature">
        <title>The genome of the recently domesticated crop plant sugar beet (Beta vulgaris).</title>
        <authorList>
            <person name="Dohm J.C."/>
            <person name="Minoche A.E."/>
            <person name="Holtgrawe D."/>
            <person name="Capella-Gutierrez S."/>
            <person name="Zakrzewski F."/>
            <person name="Tafer H."/>
            <person name="Rupp O."/>
            <person name="Sorensen T.R."/>
            <person name="Stracke R."/>
            <person name="Reinhardt R."/>
            <person name="Goesmann A."/>
            <person name="Kraft T."/>
            <person name="Schulz B."/>
            <person name="Stadler P.F."/>
            <person name="Schmidt T."/>
            <person name="Gabaldon T."/>
            <person name="Lehrach H."/>
            <person name="Weisshaar B."/>
            <person name="Himmelbauer H."/>
        </authorList>
    </citation>
    <scope>NUCLEOTIDE SEQUENCE [LARGE SCALE GENOMIC DNA]</scope>
    <source>
        <tissue evidence="9">Taproot</tissue>
    </source>
</reference>
<dbReference type="SUPFAM" id="SSF47370">
    <property type="entry name" value="Bromodomain"/>
    <property type="match status" value="1"/>
</dbReference>
<dbReference type="InterPro" id="IPR001487">
    <property type="entry name" value="Bromodomain"/>
</dbReference>
<evidence type="ECO:0000313" key="9">
    <source>
        <dbReference type="EMBL" id="KMS98426.1"/>
    </source>
</evidence>
<organism evidence="9 10">
    <name type="scientific">Beta vulgaris subsp. vulgaris</name>
    <name type="common">Beet</name>
    <dbReference type="NCBI Taxonomy" id="3555"/>
    <lineage>
        <taxon>Eukaryota</taxon>
        <taxon>Viridiplantae</taxon>
        <taxon>Streptophyta</taxon>
        <taxon>Embryophyta</taxon>
        <taxon>Tracheophyta</taxon>
        <taxon>Spermatophyta</taxon>
        <taxon>Magnoliopsida</taxon>
        <taxon>eudicotyledons</taxon>
        <taxon>Gunneridae</taxon>
        <taxon>Pentapetalae</taxon>
        <taxon>Caryophyllales</taxon>
        <taxon>Chenopodiaceae</taxon>
        <taxon>Betoideae</taxon>
        <taxon>Beta</taxon>
    </lineage>
</organism>
<keyword evidence="2 4" id="KW-0103">Bromodomain</keyword>
<dbReference type="PROSITE" id="PS50014">
    <property type="entry name" value="BROMODOMAIN_2"/>
    <property type="match status" value="1"/>
</dbReference>
<feature type="region of interest" description="Disordered" evidence="6">
    <location>
        <begin position="515"/>
        <end position="587"/>
    </location>
</feature>
<dbReference type="PRINTS" id="PR00503">
    <property type="entry name" value="BROMODOMAIN"/>
</dbReference>
<feature type="region of interest" description="Disordered" evidence="6">
    <location>
        <begin position="66"/>
        <end position="87"/>
    </location>
</feature>
<sequence length="587" mass="64788">MATGVAGGEGGSGGFSKDRKNWADSKVYSRKSFKGLKTNIPIEKSSNLGSQELNFGKELGFEVGSDDSSSLNRVHRGGSNPVRRDMHLGNGISGAGFSPVDIRVSINLAHKTKKERRELRRKLEGELNSVRSLVKKLERSGSSLRSLVDEGNNDVGKLKRVHSEVGSVGWHDSRPIDQLSITVPEHSQGASENVEKEKRTPKANPFYQSSEFILGKERIPPPEQNKKSKGMGKKNGDSGSGIGMSNSLSKVFKNCSLLLDKVMKHKHGWVFNTPVDVKALGLHDYFTIIKHPMDLGTVKSRLNTNWYKSPKEFAEDVRLTFHNAMTYNPKGHDVYIMAEILSKMFEEKWSSVEAEYMRELRAAADNEGSLLTPTSRKAPQATPLPPPPADMTRTLDKSESMTNSGAVKSKNPNSTPTGRTPVPKKPKAKDPHKRDMTYVEKQKLSTDLQNLPSEKLDNVVQIIRKRNPSLCQNDDEIEVDIDSVDTETLWELDRFVMNYKKNMSKIKKKTELSQGTGDAEQIVGKNEAPSILNESKENKAEETNDILLPPVQREKQAGTASRSNSSRSSSSGSGSSSSDSDSDTSST</sequence>
<dbReference type="Proteomes" id="UP000035740">
    <property type="component" value="Unassembled WGS sequence"/>
</dbReference>
<protein>
    <submittedName>
        <fullName evidence="9">Uncharacterized protein</fullName>
    </submittedName>
</protein>
<proteinExistence type="predicted"/>
<dbReference type="EMBL" id="KQ090252">
    <property type="protein sequence ID" value="KMS98426.1"/>
    <property type="molecule type" value="Genomic_DNA"/>
</dbReference>
<dbReference type="GO" id="GO:0048364">
    <property type="term" value="P:root development"/>
    <property type="evidence" value="ECO:0007669"/>
    <property type="project" value="EnsemblPlants"/>
</dbReference>
<dbReference type="PROSITE" id="PS51525">
    <property type="entry name" value="NET"/>
    <property type="match status" value="1"/>
</dbReference>
<feature type="domain" description="NET" evidence="8">
    <location>
        <begin position="426"/>
        <end position="507"/>
    </location>
</feature>